<protein>
    <submittedName>
        <fullName evidence="1">Uncharacterized protein</fullName>
    </submittedName>
</protein>
<evidence type="ECO:0000313" key="1">
    <source>
        <dbReference type="EMBL" id="WTS11683.1"/>
    </source>
</evidence>
<gene>
    <name evidence="1" type="ORF">OHU69_11920</name>
</gene>
<sequence length="148" mass="17034">MSFNGAFAADMQSNDAPTGVIVNALRWELLNDWVRYLHDSMYEDKTAEMSYWWGFVKRDCGFEALKCLWAKRERNYPMFAEAVWLLHREFSERAGGDSDPLFADLPSIPAEVLFQKIASCSAVVHRELTQEQMVEILRKAPQDYAGMS</sequence>
<proteinExistence type="predicted"/>
<reference evidence="1" key="1">
    <citation type="submission" date="2022-10" db="EMBL/GenBank/DDBJ databases">
        <title>The complete genomes of actinobacterial strains from the NBC collection.</title>
        <authorList>
            <person name="Joergensen T.S."/>
            <person name="Alvarez Arevalo M."/>
            <person name="Sterndorff E.B."/>
            <person name="Faurdal D."/>
            <person name="Vuksanovic O."/>
            <person name="Mourched A.-S."/>
            <person name="Charusanti P."/>
            <person name="Shaw S."/>
            <person name="Blin K."/>
            <person name="Weber T."/>
        </authorList>
    </citation>
    <scope>NUCLEOTIDE SEQUENCE</scope>
    <source>
        <strain evidence="1">NBC_00119</strain>
    </source>
</reference>
<organism evidence="1">
    <name type="scientific">Streptomyces sp. NBC_00119</name>
    <dbReference type="NCBI Taxonomy" id="2975659"/>
    <lineage>
        <taxon>Bacteria</taxon>
        <taxon>Bacillati</taxon>
        <taxon>Actinomycetota</taxon>
        <taxon>Actinomycetes</taxon>
        <taxon>Kitasatosporales</taxon>
        <taxon>Streptomycetaceae</taxon>
        <taxon>Streptomyces</taxon>
    </lineage>
</organism>
<dbReference type="EMBL" id="CP108195">
    <property type="protein sequence ID" value="WTS11683.1"/>
    <property type="molecule type" value="Genomic_DNA"/>
</dbReference>
<name>A0AAU1U4W3_9ACTN</name>
<accession>A0AAU1U4W3</accession>
<dbReference type="AlphaFoldDB" id="A0AAU1U4W3"/>